<evidence type="ECO:0000256" key="2">
    <source>
        <dbReference type="ARBA" id="ARBA00023315"/>
    </source>
</evidence>
<name>A0ABQ6CBN8_9HYPH</name>
<accession>A0ABQ6CBN8</accession>
<dbReference type="InterPro" id="IPR050832">
    <property type="entry name" value="Bact_Acetyltransf"/>
</dbReference>
<dbReference type="InterPro" id="IPR016181">
    <property type="entry name" value="Acyl_CoA_acyltransferase"/>
</dbReference>
<reference evidence="5" key="1">
    <citation type="journal article" date="2019" name="Int. J. Syst. Evol. Microbiol.">
        <title>The Global Catalogue of Microorganisms (GCM) 10K type strain sequencing project: providing services to taxonomists for standard genome sequencing and annotation.</title>
        <authorList>
            <consortium name="The Broad Institute Genomics Platform"/>
            <consortium name="The Broad Institute Genome Sequencing Center for Infectious Disease"/>
            <person name="Wu L."/>
            <person name="Ma J."/>
        </authorList>
    </citation>
    <scope>NUCLEOTIDE SEQUENCE [LARGE SCALE GENOMIC DNA]</scope>
    <source>
        <strain evidence="5">NBRC 101365</strain>
    </source>
</reference>
<dbReference type="Gene3D" id="3.40.630.30">
    <property type="match status" value="1"/>
</dbReference>
<organism evidence="4 5">
    <name type="scientific">Labrys miyagiensis</name>
    <dbReference type="NCBI Taxonomy" id="346912"/>
    <lineage>
        <taxon>Bacteria</taxon>
        <taxon>Pseudomonadati</taxon>
        <taxon>Pseudomonadota</taxon>
        <taxon>Alphaproteobacteria</taxon>
        <taxon>Hyphomicrobiales</taxon>
        <taxon>Xanthobacteraceae</taxon>
        <taxon>Labrys</taxon>
    </lineage>
</organism>
<sequence>MSALAISVPTAEEAHSLVPALADILIDCVEGGSSVSFLLPISRETAEGFYAKTAARVAEGSAILFVATLDGEIVGTVQLCPVLIENQPHRADVAKLLVHRRGRQRGIAQALMVALEERARAEGRTLLSLDTTAGSPAERLYEKLGWQRLGVMPGHALMANGEPSDTTFFWKALPT</sequence>
<dbReference type="InterPro" id="IPR000182">
    <property type="entry name" value="GNAT_dom"/>
</dbReference>
<evidence type="ECO:0000313" key="5">
    <source>
        <dbReference type="Proteomes" id="UP001156882"/>
    </source>
</evidence>
<keyword evidence="2" id="KW-0012">Acyltransferase</keyword>
<dbReference type="EMBL" id="BSPC01000005">
    <property type="protein sequence ID" value="GLS17224.1"/>
    <property type="molecule type" value="Genomic_DNA"/>
</dbReference>
<dbReference type="SUPFAM" id="SSF55729">
    <property type="entry name" value="Acyl-CoA N-acyltransferases (Nat)"/>
    <property type="match status" value="1"/>
</dbReference>
<dbReference type="Proteomes" id="UP001156882">
    <property type="component" value="Unassembled WGS sequence"/>
</dbReference>
<keyword evidence="5" id="KW-1185">Reference proteome</keyword>
<dbReference type="Pfam" id="PF00583">
    <property type="entry name" value="Acetyltransf_1"/>
    <property type="match status" value="1"/>
</dbReference>
<keyword evidence="1" id="KW-0808">Transferase</keyword>
<dbReference type="CDD" id="cd04301">
    <property type="entry name" value="NAT_SF"/>
    <property type="match status" value="1"/>
</dbReference>
<dbReference type="PANTHER" id="PTHR43877">
    <property type="entry name" value="AMINOALKYLPHOSPHONATE N-ACETYLTRANSFERASE-RELATED-RELATED"/>
    <property type="match status" value="1"/>
</dbReference>
<feature type="domain" description="N-acetyltransferase" evidence="3">
    <location>
        <begin position="24"/>
        <end position="174"/>
    </location>
</feature>
<dbReference type="PROSITE" id="PS51186">
    <property type="entry name" value="GNAT"/>
    <property type="match status" value="1"/>
</dbReference>
<evidence type="ECO:0000259" key="3">
    <source>
        <dbReference type="PROSITE" id="PS51186"/>
    </source>
</evidence>
<proteinExistence type="predicted"/>
<dbReference type="RefSeq" id="WP_284310051.1">
    <property type="nucleotide sequence ID" value="NZ_BSPC01000005.1"/>
</dbReference>
<evidence type="ECO:0000256" key="1">
    <source>
        <dbReference type="ARBA" id="ARBA00022679"/>
    </source>
</evidence>
<comment type="caution">
    <text evidence="4">The sequence shown here is derived from an EMBL/GenBank/DDBJ whole genome shotgun (WGS) entry which is preliminary data.</text>
</comment>
<evidence type="ECO:0000313" key="4">
    <source>
        <dbReference type="EMBL" id="GLS17224.1"/>
    </source>
</evidence>
<protein>
    <submittedName>
        <fullName evidence="4">N-acetyltransferase</fullName>
    </submittedName>
</protein>
<gene>
    <name evidence="4" type="ORF">GCM10007874_02390</name>
</gene>